<dbReference type="HAMAP" id="MF_00321">
    <property type="entry name" value="GTPase_EngB"/>
    <property type="match status" value="1"/>
</dbReference>
<keyword evidence="6" id="KW-0460">Magnesium</keyword>
<protein>
    <recommendedName>
        <fullName evidence="10">Probable GTP-binding protein EngB</fullName>
    </recommendedName>
</protein>
<dbReference type="AlphaFoldDB" id="A0A5C7EI46"/>
<dbReference type="GO" id="GO:0000917">
    <property type="term" value="P:division septum assembly"/>
    <property type="evidence" value="ECO:0007669"/>
    <property type="project" value="UniProtKB-KW"/>
</dbReference>
<evidence type="ECO:0000256" key="4">
    <source>
        <dbReference type="ARBA" id="ARBA00022723"/>
    </source>
</evidence>
<dbReference type="InterPro" id="IPR027417">
    <property type="entry name" value="P-loop_NTPase"/>
</dbReference>
<comment type="caution">
    <text evidence="12">The sequence shown here is derived from an EMBL/GenBank/DDBJ whole genome shotgun (WGS) entry which is preliminary data.</text>
</comment>
<dbReference type="GO" id="GO:0005525">
    <property type="term" value="F:GTP binding"/>
    <property type="evidence" value="ECO:0007669"/>
    <property type="project" value="UniProtKB-UniRule"/>
</dbReference>
<keyword evidence="5 10" id="KW-0547">Nucleotide-binding</keyword>
<evidence type="ECO:0000313" key="12">
    <source>
        <dbReference type="EMBL" id="TXF11011.1"/>
    </source>
</evidence>
<evidence type="ECO:0000256" key="2">
    <source>
        <dbReference type="ARBA" id="ARBA00009638"/>
    </source>
</evidence>
<dbReference type="FunFam" id="3.40.50.300:FF:000098">
    <property type="entry name" value="Probable GTP-binding protein EngB"/>
    <property type="match status" value="1"/>
</dbReference>
<dbReference type="PANTHER" id="PTHR11649:SF13">
    <property type="entry name" value="ENGB-TYPE G DOMAIN-CONTAINING PROTEIN"/>
    <property type="match status" value="1"/>
</dbReference>
<dbReference type="InterPro" id="IPR006073">
    <property type="entry name" value="GTP-bd"/>
</dbReference>
<keyword evidence="8 10" id="KW-0717">Septation</keyword>
<evidence type="ECO:0000256" key="8">
    <source>
        <dbReference type="ARBA" id="ARBA00023210"/>
    </source>
</evidence>
<dbReference type="InParanoid" id="A0A5C7EI46"/>
<dbReference type="RefSeq" id="WP_147800531.1">
    <property type="nucleotide sequence ID" value="NZ_VPFL01000018.1"/>
</dbReference>
<keyword evidence="7 10" id="KW-0342">GTP-binding</keyword>
<comment type="cofactor">
    <cofactor evidence="1">
        <name>Mg(2+)</name>
        <dbReference type="ChEBI" id="CHEBI:18420"/>
    </cofactor>
</comment>
<keyword evidence="9 10" id="KW-0131">Cell cycle</keyword>
<sequence length="201" mass="22001">MNPFQQLSFTVSVARLADLPASEREVAIAGRSNAGKSSLINTLACRKRLAYVSKTPGRTREINFFRVAAGRFVVDLPGYGYARVPLPVKEGWQQLVSGYLAGRPSLAGLVLLMDVRHPLTPLDRQLLAWLTPSGKPVHAVLTKADKLSRQGAARTLAEVRKVLEREAPAVSLQLFSSFTRQGVDELAERLATWLEIKNAPG</sequence>
<evidence type="ECO:0000256" key="9">
    <source>
        <dbReference type="ARBA" id="ARBA00023306"/>
    </source>
</evidence>
<dbReference type="NCBIfam" id="TIGR03598">
    <property type="entry name" value="GTPase_YsxC"/>
    <property type="match status" value="1"/>
</dbReference>
<evidence type="ECO:0000256" key="5">
    <source>
        <dbReference type="ARBA" id="ARBA00022741"/>
    </source>
</evidence>
<dbReference type="EMBL" id="VPFL01000018">
    <property type="protein sequence ID" value="TXF11011.1"/>
    <property type="molecule type" value="Genomic_DNA"/>
</dbReference>
<dbReference type="Proteomes" id="UP000321201">
    <property type="component" value="Unassembled WGS sequence"/>
</dbReference>
<dbReference type="CDD" id="cd01876">
    <property type="entry name" value="YihA_EngB"/>
    <property type="match status" value="1"/>
</dbReference>
<keyword evidence="4" id="KW-0479">Metal-binding</keyword>
<keyword evidence="13" id="KW-1185">Reference proteome</keyword>
<dbReference type="InterPro" id="IPR019987">
    <property type="entry name" value="GTP-bd_ribosome_bio_YsxC"/>
</dbReference>
<evidence type="ECO:0000256" key="10">
    <source>
        <dbReference type="HAMAP-Rule" id="MF_00321"/>
    </source>
</evidence>
<dbReference type="GO" id="GO:0005829">
    <property type="term" value="C:cytosol"/>
    <property type="evidence" value="ECO:0007669"/>
    <property type="project" value="TreeGrafter"/>
</dbReference>
<dbReference type="PANTHER" id="PTHR11649">
    <property type="entry name" value="MSS1/TRME-RELATED GTP-BINDING PROTEIN"/>
    <property type="match status" value="1"/>
</dbReference>
<evidence type="ECO:0000259" key="11">
    <source>
        <dbReference type="PROSITE" id="PS51706"/>
    </source>
</evidence>
<comment type="function">
    <text evidence="10">Necessary for normal cell division and for the maintenance of normal septation.</text>
</comment>
<comment type="similarity">
    <text evidence="2 10">Belongs to the TRAFAC class TrmE-Era-EngA-EngB-Septin-like GTPase superfamily. EngB GTPase family.</text>
</comment>
<name>A0A5C7EI46_9PROT</name>
<dbReference type="InterPro" id="IPR030393">
    <property type="entry name" value="G_ENGB_dom"/>
</dbReference>
<proteinExistence type="inferred from homology"/>
<dbReference type="GO" id="GO:0046872">
    <property type="term" value="F:metal ion binding"/>
    <property type="evidence" value="ECO:0007669"/>
    <property type="project" value="UniProtKB-KW"/>
</dbReference>
<keyword evidence="3 10" id="KW-0132">Cell division</keyword>
<dbReference type="OrthoDB" id="5297174at2"/>
<dbReference type="Pfam" id="PF01926">
    <property type="entry name" value="MMR_HSR1"/>
    <property type="match status" value="1"/>
</dbReference>
<evidence type="ECO:0000256" key="3">
    <source>
        <dbReference type="ARBA" id="ARBA00022618"/>
    </source>
</evidence>
<dbReference type="FunCoup" id="A0A5C7EI46">
    <property type="interactions" value="403"/>
</dbReference>
<organism evidence="12 13">
    <name type="scientific">Pelomicrobium methylotrophicum</name>
    <dbReference type="NCBI Taxonomy" id="2602750"/>
    <lineage>
        <taxon>Bacteria</taxon>
        <taxon>Pseudomonadati</taxon>
        <taxon>Pseudomonadota</taxon>
        <taxon>Hydrogenophilia</taxon>
        <taxon>Hydrogenophilia incertae sedis</taxon>
        <taxon>Pelomicrobium</taxon>
    </lineage>
</organism>
<dbReference type="Gene3D" id="3.40.50.300">
    <property type="entry name" value="P-loop containing nucleotide triphosphate hydrolases"/>
    <property type="match status" value="1"/>
</dbReference>
<reference evidence="12 13" key="1">
    <citation type="submission" date="2019-08" db="EMBL/GenBank/DDBJ databases">
        <title>Pelomicrobium methylotrophicum gen. nov., sp. nov. a moderately thermophilic, facultatively anaerobic, lithoautotrophic and methylotrophic bacterium isolated from a terrestrial mud volcano.</title>
        <authorList>
            <person name="Slobodkina G.B."/>
            <person name="Merkel A.Y."/>
            <person name="Slobodkin A.I."/>
        </authorList>
    </citation>
    <scope>NUCLEOTIDE SEQUENCE [LARGE SCALE GENOMIC DNA]</scope>
    <source>
        <strain evidence="12 13">SM250</strain>
    </source>
</reference>
<evidence type="ECO:0000256" key="1">
    <source>
        <dbReference type="ARBA" id="ARBA00001946"/>
    </source>
</evidence>
<dbReference type="PROSITE" id="PS51706">
    <property type="entry name" value="G_ENGB"/>
    <property type="match status" value="1"/>
</dbReference>
<evidence type="ECO:0000256" key="7">
    <source>
        <dbReference type="ARBA" id="ARBA00023134"/>
    </source>
</evidence>
<accession>A0A5C7EI46</accession>
<gene>
    <name evidence="10" type="primary">engB</name>
    <name evidence="12" type="ORF">FR698_12495</name>
</gene>
<evidence type="ECO:0000313" key="13">
    <source>
        <dbReference type="Proteomes" id="UP000321201"/>
    </source>
</evidence>
<dbReference type="SUPFAM" id="SSF52540">
    <property type="entry name" value="P-loop containing nucleoside triphosphate hydrolases"/>
    <property type="match status" value="1"/>
</dbReference>
<evidence type="ECO:0000256" key="6">
    <source>
        <dbReference type="ARBA" id="ARBA00022842"/>
    </source>
</evidence>
<feature type="domain" description="EngB-type G" evidence="11">
    <location>
        <begin position="22"/>
        <end position="196"/>
    </location>
</feature>